<sequence length="139" mass="16759">MGYNIEISFNMTKHSNVTELKKYITDYAIDYNCDHYYYLYEHENECKIPRNHCIIVVNFGDDELFHCSIFLKLIKQMKDIHIECIYDDEIMCKLIYASQYYLTTVDKDKVIKYNKFKRERSLSDNEKIVLEHVGKMAKK</sequence>
<dbReference type="AlphaFoldDB" id="A0A6C0DIF0"/>
<name>A0A6C0DIF0_9ZZZZ</name>
<proteinExistence type="predicted"/>
<accession>A0A6C0DIF0</accession>
<organism evidence="1">
    <name type="scientific">viral metagenome</name>
    <dbReference type="NCBI Taxonomy" id="1070528"/>
    <lineage>
        <taxon>unclassified sequences</taxon>
        <taxon>metagenomes</taxon>
        <taxon>organismal metagenomes</taxon>
    </lineage>
</organism>
<dbReference type="EMBL" id="MN739605">
    <property type="protein sequence ID" value="QHT15325.1"/>
    <property type="molecule type" value="Genomic_DNA"/>
</dbReference>
<protein>
    <submittedName>
        <fullName evidence="1">Uncharacterized protein</fullName>
    </submittedName>
</protein>
<evidence type="ECO:0000313" key="1">
    <source>
        <dbReference type="EMBL" id="QHT15325.1"/>
    </source>
</evidence>
<reference evidence="1" key="1">
    <citation type="journal article" date="2020" name="Nature">
        <title>Giant virus diversity and host interactions through global metagenomics.</title>
        <authorList>
            <person name="Schulz F."/>
            <person name="Roux S."/>
            <person name="Paez-Espino D."/>
            <person name="Jungbluth S."/>
            <person name="Walsh D.A."/>
            <person name="Denef V.J."/>
            <person name="McMahon K.D."/>
            <person name="Konstantinidis K.T."/>
            <person name="Eloe-Fadrosh E.A."/>
            <person name="Kyrpides N.C."/>
            <person name="Woyke T."/>
        </authorList>
    </citation>
    <scope>NUCLEOTIDE SEQUENCE</scope>
    <source>
        <strain evidence="1">GVMAG-M-3300023174-144</strain>
    </source>
</reference>